<evidence type="ECO:0000259" key="1">
    <source>
        <dbReference type="Pfam" id="PF14471"/>
    </source>
</evidence>
<dbReference type="Pfam" id="PF14471">
    <property type="entry name" value="DUF4428"/>
    <property type="match status" value="1"/>
</dbReference>
<accession>A0A9D1WU74</accession>
<reference evidence="2" key="1">
    <citation type="journal article" date="2021" name="PeerJ">
        <title>Extensive microbial diversity within the chicken gut microbiome revealed by metagenomics and culture.</title>
        <authorList>
            <person name="Gilroy R."/>
            <person name="Ravi A."/>
            <person name="Getino M."/>
            <person name="Pursley I."/>
            <person name="Horton D.L."/>
            <person name="Alikhan N.F."/>
            <person name="Baker D."/>
            <person name="Gharbi K."/>
            <person name="Hall N."/>
            <person name="Watson M."/>
            <person name="Adriaenssens E.M."/>
            <person name="Foster-Nyarko E."/>
            <person name="Jarju S."/>
            <person name="Secka A."/>
            <person name="Antonio M."/>
            <person name="Oren A."/>
            <person name="Chaudhuri R.R."/>
            <person name="La Ragione R."/>
            <person name="Hildebrand F."/>
            <person name="Pallen M.J."/>
        </authorList>
    </citation>
    <scope>NUCLEOTIDE SEQUENCE</scope>
    <source>
        <strain evidence="2">CHK191-13928</strain>
    </source>
</reference>
<gene>
    <name evidence="2" type="ORF">H9735_02170</name>
</gene>
<sequence>MKTCDICHKPIGIFNKFRCVDGYICKDCYKKASRNYTETIAEKTLDELRMLFEQPESSEEDFCVTGRIGNYLLADQKNKKICVLNNRMTTGQVSDPEFYAAEEITECFLDYQPRMALEELEEKVRRREEGTVDFLKVCIKLKHHKRKEISLISNPVRIKSYAFRQSFTFAKRIEEEINSLMEEQETKGE</sequence>
<dbReference type="Proteomes" id="UP000886721">
    <property type="component" value="Unassembled WGS sequence"/>
</dbReference>
<proteinExistence type="predicted"/>
<organism evidence="2 3">
    <name type="scientific">Candidatus Anaerostipes excrementavium</name>
    <dbReference type="NCBI Taxonomy" id="2838463"/>
    <lineage>
        <taxon>Bacteria</taxon>
        <taxon>Bacillati</taxon>
        <taxon>Bacillota</taxon>
        <taxon>Clostridia</taxon>
        <taxon>Lachnospirales</taxon>
        <taxon>Lachnospiraceae</taxon>
        <taxon>Anaerostipes</taxon>
    </lineage>
</organism>
<comment type="caution">
    <text evidence="2">The sequence shown here is derived from an EMBL/GenBank/DDBJ whole genome shotgun (WGS) entry which is preliminary data.</text>
</comment>
<dbReference type="EMBL" id="DXEM01000006">
    <property type="protein sequence ID" value="HIX66916.1"/>
    <property type="molecule type" value="Genomic_DNA"/>
</dbReference>
<evidence type="ECO:0000313" key="3">
    <source>
        <dbReference type="Proteomes" id="UP000886721"/>
    </source>
</evidence>
<name>A0A9D1WU74_9FIRM</name>
<dbReference type="AlphaFoldDB" id="A0A9D1WU74"/>
<reference evidence="2" key="2">
    <citation type="submission" date="2021-04" db="EMBL/GenBank/DDBJ databases">
        <authorList>
            <person name="Gilroy R."/>
        </authorList>
    </citation>
    <scope>NUCLEOTIDE SEQUENCE</scope>
    <source>
        <strain evidence="2">CHK191-13928</strain>
    </source>
</reference>
<protein>
    <submittedName>
        <fullName evidence="2">DUF4428 domain-containing protein</fullName>
    </submittedName>
</protein>
<feature type="domain" description="DUF4428" evidence="1">
    <location>
        <begin position="3"/>
        <end position="47"/>
    </location>
</feature>
<evidence type="ECO:0000313" key="2">
    <source>
        <dbReference type="EMBL" id="HIX66916.1"/>
    </source>
</evidence>
<dbReference type="InterPro" id="IPR027872">
    <property type="entry name" value="DUF4428"/>
</dbReference>